<dbReference type="Gene3D" id="3.40.50.720">
    <property type="entry name" value="NAD(P)-binding Rossmann-like Domain"/>
    <property type="match status" value="1"/>
</dbReference>
<dbReference type="OrthoDB" id="9786864at2"/>
<dbReference type="InterPro" id="IPR051267">
    <property type="entry name" value="STEAP_metalloreductase"/>
</dbReference>
<dbReference type="Proteomes" id="UP000051576">
    <property type="component" value="Unassembled WGS sequence"/>
</dbReference>
<sequence>MEVLGMKIGFVGAGHVTQVLAGLFIKAGHSVVLTNKHGLAKLQPVIEKLGPQAQAGSLAQVAQQELVILAVPFKAVFDLDSKLFADSALVDATNYLPRRDGAYEEVQTHQLASSQLVAKHFPGARVVKAFNTLPVANLNDLSQKGLAGNPTALPLAGDAGVKLQVAGLMRQLGFTPYDVGDLAASQKFQADTPLFLFASNEAGLKRKFASL</sequence>
<protein>
    <submittedName>
        <fullName evidence="3">Dinucleotide-binding enzyme</fullName>
    </submittedName>
</protein>
<dbReference type="eggNOG" id="COG2085">
    <property type="taxonomic scope" value="Bacteria"/>
</dbReference>
<dbReference type="SUPFAM" id="SSF51735">
    <property type="entry name" value="NAD(P)-binding Rossmann-fold domains"/>
    <property type="match status" value="1"/>
</dbReference>
<evidence type="ECO:0000313" key="3">
    <source>
        <dbReference type="EMBL" id="KRM89401.1"/>
    </source>
</evidence>
<dbReference type="InterPro" id="IPR028939">
    <property type="entry name" value="P5C_Rdtase_cat_N"/>
</dbReference>
<evidence type="ECO:0000259" key="2">
    <source>
        <dbReference type="Pfam" id="PF03807"/>
    </source>
</evidence>
<dbReference type="EMBL" id="AYYX01000006">
    <property type="protein sequence ID" value="KRM89401.1"/>
    <property type="molecule type" value="Genomic_DNA"/>
</dbReference>
<evidence type="ECO:0000313" key="4">
    <source>
        <dbReference type="Proteomes" id="UP000051576"/>
    </source>
</evidence>
<gene>
    <name evidence="3" type="ORF">FD21_GL001786</name>
</gene>
<evidence type="ECO:0000256" key="1">
    <source>
        <dbReference type="ARBA" id="ARBA00023002"/>
    </source>
</evidence>
<dbReference type="PANTHER" id="PTHR14239">
    <property type="entry name" value="DUDULIN-RELATED"/>
    <property type="match status" value="1"/>
</dbReference>
<proteinExistence type="predicted"/>
<comment type="caution">
    <text evidence="3">The sequence shown here is derived from an EMBL/GenBank/DDBJ whole genome shotgun (WGS) entry which is preliminary data.</text>
</comment>
<reference evidence="3 4" key="1">
    <citation type="journal article" date="2015" name="Genome Announc.">
        <title>Expanding the biotechnology potential of lactobacilli through comparative genomics of 213 strains and associated genera.</title>
        <authorList>
            <person name="Sun Z."/>
            <person name="Harris H.M."/>
            <person name="McCann A."/>
            <person name="Guo C."/>
            <person name="Argimon S."/>
            <person name="Zhang W."/>
            <person name="Yang X."/>
            <person name="Jeffery I.B."/>
            <person name="Cooney J.C."/>
            <person name="Kagawa T.F."/>
            <person name="Liu W."/>
            <person name="Song Y."/>
            <person name="Salvetti E."/>
            <person name="Wrobel A."/>
            <person name="Rasinkangas P."/>
            <person name="Parkhill J."/>
            <person name="Rea M.C."/>
            <person name="O'Sullivan O."/>
            <person name="Ritari J."/>
            <person name="Douillard F.P."/>
            <person name="Paul Ross R."/>
            <person name="Yang R."/>
            <person name="Briner A.E."/>
            <person name="Felis G.E."/>
            <person name="de Vos W.M."/>
            <person name="Barrangou R."/>
            <person name="Klaenhammer T.R."/>
            <person name="Caufield P.W."/>
            <person name="Cui Y."/>
            <person name="Zhang H."/>
            <person name="O'Toole P.W."/>
        </authorList>
    </citation>
    <scope>NUCLEOTIDE SEQUENCE [LARGE SCALE GENOMIC DNA]</scope>
    <source>
        <strain evidence="3 4">DSM 20605</strain>
    </source>
</reference>
<dbReference type="PATRIC" id="fig|1133569.4.peg.1932"/>
<organism evidence="3 4">
    <name type="scientific">Liquorilactobacillus vini DSM 20605</name>
    <dbReference type="NCBI Taxonomy" id="1133569"/>
    <lineage>
        <taxon>Bacteria</taxon>
        <taxon>Bacillati</taxon>
        <taxon>Bacillota</taxon>
        <taxon>Bacilli</taxon>
        <taxon>Lactobacillales</taxon>
        <taxon>Lactobacillaceae</taxon>
        <taxon>Liquorilactobacillus</taxon>
    </lineage>
</organism>
<dbReference type="Pfam" id="PF03807">
    <property type="entry name" value="F420_oxidored"/>
    <property type="match status" value="1"/>
</dbReference>
<dbReference type="InterPro" id="IPR036291">
    <property type="entry name" value="NAD(P)-bd_dom_sf"/>
</dbReference>
<keyword evidence="4" id="KW-1185">Reference proteome</keyword>
<dbReference type="AlphaFoldDB" id="A0A0R2CLI0"/>
<name>A0A0R2CLI0_9LACO</name>
<dbReference type="GO" id="GO:0016491">
    <property type="term" value="F:oxidoreductase activity"/>
    <property type="evidence" value="ECO:0007669"/>
    <property type="project" value="UniProtKB-KW"/>
</dbReference>
<feature type="domain" description="Pyrroline-5-carboxylate reductase catalytic N-terminal" evidence="2">
    <location>
        <begin position="7"/>
        <end position="95"/>
    </location>
</feature>
<accession>A0A0R2CLI0</accession>
<keyword evidence="1" id="KW-0560">Oxidoreductase</keyword>
<dbReference type="STRING" id="1133569.FD21_GL001786"/>